<organism evidence="1">
    <name type="scientific">viral metagenome</name>
    <dbReference type="NCBI Taxonomy" id="1070528"/>
    <lineage>
        <taxon>unclassified sequences</taxon>
        <taxon>metagenomes</taxon>
        <taxon>organismal metagenomes</taxon>
    </lineage>
</organism>
<dbReference type="AlphaFoldDB" id="A0A6C0BN99"/>
<protein>
    <submittedName>
        <fullName evidence="1">Uncharacterized protein</fullName>
    </submittedName>
</protein>
<proteinExistence type="predicted"/>
<reference evidence="1" key="1">
    <citation type="journal article" date="2020" name="Nature">
        <title>Giant virus diversity and host interactions through global metagenomics.</title>
        <authorList>
            <person name="Schulz F."/>
            <person name="Roux S."/>
            <person name="Paez-Espino D."/>
            <person name="Jungbluth S."/>
            <person name="Walsh D.A."/>
            <person name="Denef V.J."/>
            <person name="McMahon K.D."/>
            <person name="Konstantinidis K.T."/>
            <person name="Eloe-Fadrosh E.A."/>
            <person name="Kyrpides N.C."/>
            <person name="Woyke T."/>
        </authorList>
    </citation>
    <scope>NUCLEOTIDE SEQUENCE</scope>
    <source>
        <strain evidence="1">GVMAG-M-3300017651-5</strain>
    </source>
</reference>
<accession>A0A6C0BN99</accession>
<evidence type="ECO:0000313" key="1">
    <source>
        <dbReference type="EMBL" id="QHS93069.1"/>
    </source>
</evidence>
<name>A0A6C0BN99_9ZZZZ</name>
<sequence>MPTNSRMISSTHHHSIDDINMTQLFNSRAITLYE</sequence>
<dbReference type="EMBL" id="MN739196">
    <property type="protein sequence ID" value="QHS93069.1"/>
    <property type="molecule type" value="Genomic_DNA"/>
</dbReference>